<dbReference type="InterPro" id="IPR038257">
    <property type="entry name" value="CRISPR-assoc_Cas3_HD_sf"/>
</dbReference>
<comment type="similarity">
    <text evidence="2">In the central section; belongs to the CRISPR-associated helicase Cas3 family.</text>
</comment>
<dbReference type="NCBIfam" id="TIGR01596">
    <property type="entry name" value="cas3_HD"/>
    <property type="match status" value="1"/>
</dbReference>
<comment type="similarity">
    <text evidence="1">In the N-terminal section; belongs to the CRISPR-associated nuclease Cas3-HD family.</text>
</comment>
<evidence type="ECO:0000256" key="8">
    <source>
        <dbReference type="ARBA" id="ARBA00022840"/>
    </source>
</evidence>
<dbReference type="InterPro" id="IPR006474">
    <property type="entry name" value="Helicase_Cas3_CRISPR-ass_core"/>
</dbReference>
<keyword evidence="8" id="KW-0067">ATP-binding</keyword>
<sequence length="971" mass="104975">MESTPSIVDLMRAMGLSEEAIVRVSRLWGKSAARNGGRTHLLLGHLLDTAAVAEVMWDRYLSVALRRRLEEVSGGRGRLWFMWVCGIHDCGKACPAFQSLDDAEAAPVRAAGLSWGRLPTARQQRWRHDVAGAALLRPRLQMEWDSAEGAAWVWPLVAGHHGWFPSVGGLKPRHRDVQGRGAEWEEAQRAVVDVFTRAVGFEELADVRPVGALNRAEQLGLSGLIVMADWIASDSEQFGGIADAREISLAGARRRAEVAWQRLGLRGGWGGLAIPEDRLSPLAERLKVTPRASQRELLERAWSMPVPGLMVAEAPMGEGKTKAALAAAEVLAARFGLDGVFVAMPTQATSDPMYEQVLEWVRSFDPGLEAQVALLHGKRRFNPRWREVWEGVGAAAIGEAGGGYEPVALDPFDVYGATEEDAEYGMAPWLPGGGGVAQEVRDGPARWFLGSKRGLLTAFAVGTVDHLLLAATRTRHVMLRFAGLVGKVVVVDEVHAADIYMRQFLLEALRWLGQAKVPVILLSATLPPAQRQSFVDAYLSGALNAADTVCPVPEPAGYPCVTVSYALNGSPVAGSSREVVPPWRASVPTRIDWLPDVSEDGVLVASRVREEVAGGGVVLVVVNKVDRAQAVYRALTEDGFEGQMHLLHGRLCSAHRAKRTDECLRLLGPGAGEKRPERMVVIATQLAEQSFDVDADLLITDLAPVDLLLQRIGRLHRHSGTRRLASFTEPRVLVTGVAAGQEGRPSFLPASKGIYGEWALLRAAALVAEAAGPLGSEASQKGVWSIPADVPSLVARAYGEAEVCPPDWEESAARETWWAREHTREKKAEDVLLTRAREWGALTLEGLHYAGARMATGGDLEAVVRDGKRSVEVVIVRRSAGGYRALDGAWIGVHGEVDDETVVGRLLGGAVRLPSGLTEVAEAGLVPLPGWAGHPWLRYAPALVLEEDGTALLGKVRVSYDEFLGLVVEEV</sequence>
<dbReference type="PANTHER" id="PTHR47963">
    <property type="entry name" value="DEAD-BOX ATP-DEPENDENT RNA HELICASE 47, MITOCHONDRIAL"/>
    <property type="match status" value="1"/>
</dbReference>
<keyword evidence="3" id="KW-0540">Nuclease</keyword>
<dbReference type="NCBIfam" id="TIGR01587">
    <property type="entry name" value="cas3_core"/>
    <property type="match status" value="1"/>
</dbReference>
<protein>
    <submittedName>
        <fullName evidence="11">CRISPR-associated helicase Cas3</fullName>
    </submittedName>
</protein>
<dbReference type="InterPro" id="IPR041372">
    <property type="entry name" value="Cas3_C"/>
</dbReference>
<evidence type="ECO:0000256" key="7">
    <source>
        <dbReference type="ARBA" id="ARBA00022806"/>
    </source>
</evidence>
<evidence type="ECO:0000256" key="9">
    <source>
        <dbReference type="ARBA" id="ARBA00023118"/>
    </source>
</evidence>
<dbReference type="Gene3D" id="1.10.3210.30">
    <property type="match status" value="1"/>
</dbReference>
<evidence type="ECO:0000256" key="1">
    <source>
        <dbReference type="ARBA" id="ARBA00006847"/>
    </source>
</evidence>
<dbReference type="InterPro" id="IPR027417">
    <property type="entry name" value="P-loop_NTPase"/>
</dbReference>
<keyword evidence="5" id="KW-0547">Nucleotide-binding</keyword>
<gene>
    <name evidence="11" type="primary">cas3</name>
    <name evidence="11" type="ORF">ACFPEN_34370</name>
</gene>
<dbReference type="Pfam" id="PF18395">
    <property type="entry name" value="Cas3_C"/>
    <property type="match status" value="1"/>
</dbReference>
<dbReference type="InterPro" id="IPR006483">
    <property type="entry name" value="CRISPR-assoc_Cas3_HD"/>
</dbReference>
<dbReference type="Proteomes" id="UP001595990">
    <property type="component" value="Unassembled WGS sequence"/>
</dbReference>
<dbReference type="Gene3D" id="3.40.50.300">
    <property type="entry name" value="P-loop containing nucleotide triphosphate hydrolases"/>
    <property type="match status" value="2"/>
</dbReference>
<keyword evidence="7" id="KW-0347">Helicase</keyword>
<keyword evidence="9" id="KW-0051">Antiviral defense</keyword>
<dbReference type="RefSeq" id="WP_417924355.1">
    <property type="nucleotide sequence ID" value="NZ_JBHSFS010000029.1"/>
</dbReference>
<dbReference type="CDD" id="cd09641">
    <property type="entry name" value="Cas3''_I"/>
    <property type="match status" value="1"/>
</dbReference>
<dbReference type="Pfam" id="PF22590">
    <property type="entry name" value="Cas3-like_C_2"/>
    <property type="match status" value="1"/>
</dbReference>
<comment type="caution">
    <text evidence="11">The sequence shown here is derived from an EMBL/GenBank/DDBJ whole genome shotgun (WGS) entry which is preliminary data.</text>
</comment>
<keyword evidence="6" id="KW-0378">Hydrolase</keyword>
<reference evidence="12" key="1">
    <citation type="journal article" date="2019" name="Int. J. Syst. Evol. Microbiol.">
        <title>The Global Catalogue of Microorganisms (GCM) 10K type strain sequencing project: providing services to taxonomists for standard genome sequencing and annotation.</title>
        <authorList>
            <consortium name="The Broad Institute Genomics Platform"/>
            <consortium name="The Broad Institute Genome Sequencing Center for Infectious Disease"/>
            <person name="Wu L."/>
            <person name="Ma J."/>
        </authorList>
    </citation>
    <scope>NUCLEOTIDE SEQUENCE [LARGE SCALE GENOMIC DNA]</scope>
    <source>
        <strain evidence="12">CECT 8064</strain>
    </source>
</reference>
<evidence type="ECO:0000313" key="12">
    <source>
        <dbReference type="Proteomes" id="UP001595990"/>
    </source>
</evidence>
<dbReference type="PANTHER" id="PTHR47963:SF9">
    <property type="entry name" value="CRISPR-ASSOCIATED ENDONUCLEASE_HELICASE CAS3"/>
    <property type="match status" value="1"/>
</dbReference>
<evidence type="ECO:0000256" key="2">
    <source>
        <dbReference type="ARBA" id="ARBA00009046"/>
    </source>
</evidence>
<keyword evidence="12" id="KW-1185">Reference proteome</keyword>
<dbReference type="EMBL" id="JBHSFS010000029">
    <property type="protein sequence ID" value="MFC4517953.1"/>
    <property type="molecule type" value="Genomic_DNA"/>
</dbReference>
<accession>A0ABV9BV71</accession>
<dbReference type="SUPFAM" id="SSF52540">
    <property type="entry name" value="P-loop containing nucleoside triphosphate hydrolases"/>
    <property type="match status" value="1"/>
</dbReference>
<feature type="domain" description="HD Cas3-type" evidence="10">
    <location>
        <begin position="35"/>
        <end position="231"/>
    </location>
</feature>
<evidence type="ECO:0000313" key="11">
    <source>
        <dbReference type="EMBL" id="MFC4517953.1"/>
    </source>
</evidence>
<organism evidence="11 12">
    <name type="scientific">Streptomyces ehimensis</name>
    <dbReference type="NCBI Taxonomy" id="68195"/>
    <lineage>
        <taxon>Bacteria</taxon>
        <taxon>Bacillati</taxon>
        <taxon>Actinomycetota</taxon>
        <taxon>Actinomycetes</taxon>
        <taxon>Kitasatosporales</taxon>
        <taxon>Streptomycetaceae</taxon>
        <taxon>Streptomyces</taxon>
    </lineage>
</organism>
<dbReference type="Pfam" id="PF18019">
    <property type="entry name" value="Cas3_HD"/>
    <property type="match status" value="1"/>
</dbReference>
<dbReference type="PROSITE" id="PS51643">
    <property type="entry name" value="HD_CAS3"/>
    <property type="match status" value="1"/>
</dbReference>
<evidence type="ECO:0000256" key="5">
    <source>
        <dbReference type="ARBA" id="ARBA00022741"/>
    </source>
</evidence>
<dbReference type="InterPro" id="IPR050547">
    <property type="entry name" value="DEAD_box_RNA_helicases"/>
</dbReference>
<evidence type="ECO:0000256" key="6">
    <source>
        <dbReference type="ARBA" id="ARBA00022801"/>
    </source>
</evidence>
<evidence type="ECO:0000256" key="3">
    <source>
        <dbReference type="ARBA" id="ARBA00022722"/>
    </source>
</evidence>
<proteinExistence type="inferred from homology"/>
<evidence type="ECO:0000256" key="4">
    <source>
        <dbReference type="ARBA" id="ARBA00022723"/>
    </source>
</evidence>
<evidence type="ECO:0000259" key="10">
    <source>
        <dbReference type="PROSITE" id="PS51643"/>
    </source>
</evidence>
<keyword evidence="4" id="KW-0479">Metal-binding</keyword>
<name>A0ABV9BV71_9ACTN</name>
<dbReference type="InterPro" id="IPR054712">
    <property type="entry name" value="Cas3-like_dom"/>
</dbReference>